<name>A0A8C0GVM1_CHEAB</name>
<evidence type="ECO:0000256" key="9">
    <source>
        <dbReference type="ARBA" id="ARBA00023136"/>
    </source>
</evidence>
<proteinExistence type="predicted"/>
<dbReference type="GO" id="GO:0005929">
    <property type="term" value="C:cilium"/>
    <property type="evidence" value="ECO:0007669"/>
    <property type="project" value="UniProtKB-SubCell"/>
</dbReference>
<organism evidence="14 15">
    <name type="scientific">Chelonoidis abingdonii</name>
    <name type="common">Abingdon island giant tortoise</name>
    <name type="synonym">Testudo abingdonii</name>
    <dbReference type="NCBI Taxonomy" id="106734"/>
    <lineage>
        <taxon>Eukaryota</taxon>
        <taxon>Metazoa</taxon>
        <taxon>Chordata</taxon>
        <taxon>Craniata</taxon>
        <taxon>Vertebrata</taxon>
        <taxon>Euteleostomi</taxon>
        <taxon>Archelosauria</taxon>
        <taxon>Testudinata</taxon>
        <taxon>Testudines</taxon>
        <taxon>Cryptodira</taxon>
        <taxon>Durocryptodira</taxon>
        <taxon>Testudinoidea</taxon>
        <taxon>Testudinidae</taxon>
        <taxon>Chelonoidis</taxon>
    </lineage>
</organism>
<dbReference type="AlphaFoldDB" id="A0A8C0GVM1"/>
<evidence type="ECO:0000256" key="3">
    <source>
        <dbReference type="ARBA" id="ARBA00004370"/>
    </source>
</evidence>
<evidence type="ECO:0000313" key="14">
    <source>
        <dbReference type="Ensembl" id="ENSCABP00000013959.1"/>
    </source>
</evidence>
<dbReference type="SMART" id="SM00220">
    <property type="entry name" value="S_TKc"/>
    <property type="match status" value="1"/>
</dbReference>
<keyword evidence="10" id="KW-0456">Lyase</keyword>
<keyword evidence="6" id="KW-0547">Nucleotide-binding</keyword>
<dbReference type="Gene3D" id="3.40.50.2300">
    <property type="match status" value="1"/>
</dbReference>
<dbReference type="GO" id="GO:0007168">
    <property type="term" value="P:receptor guanylyl cyclase signaling pathway"/>
    <property type="evidence" value="ECO:0007669"/>
    <property type="project" value="TreeGrafter"/>
</dbReference>
<evidence type="ECO:0000259" key="13">
    <source>
        <dbReference type="PROSITE" id="PS50011"/>
    </source>
</evidence>
<dbReference type="PANTHER" id="PTHR11920">
    <property type="entry name" value="GUANYLYL CYCLASE"/>
    <property type="match status" value="1"/>
</dbReference>
<evidence type="ECO:0000256" key="11">
    <source>
        <dbReference type="ARBA" id="ARBA00023293"/>
    </source>
</evidence>
<evidence type="ECO:0000256" key="5">
    <source>
        <dbReference type="ARBA" id="ARBA00022692"/>
    </source>
</evidence>
<sequence length="791" mass="87846">MQLNGPGISGGQRGEGFYQPEAGEPGPASHEVFLLRLSNHPRWGRQLPQAPLLWLLLLGWPAWVQPATFKVGVMGPWTCDPMFAQALPEVAAQLAVGRLNRDPTMNQGYWFDYVLLNEECQTSQALVALVNAERYASGFVGPLNPGVCGAAGLLGRAWNKPIFSWACLNGDAAVERWGTFARPLPRASSVLYAVLKFFRWAHVAVVTSRQELWVEVGQGLASSLREFGLPVGVVTTMEPGTDGAWNALRKVQRADNIRVVVMCMHSVLLGGEEQRLLLEKAEDLRMTDGTFVFIPYDALTYSLPYRRTPYPVLDNNTKLRLAYDAVLTITIDAPERGFREAFQDAQQARELPAHLDPMQVHPLFGTIYNSIYYLAKAVERTRQAGRWVMGSSVAEHARDFQLDGFCQPLAADEDGDPLVTYIILDTDGKGNRLWPTYSVAMGPEGLRYVGHAIHWPHSASPSTDSSCWFDPMSVCSGGEHSLFILLLFILVSIGGKVQCPPYTLGHCAPCLCASTLCRRRILLAQLMKGPNKIILTMDDLTFIHTQSSNKVRGRSGGQRTVGGGNPTGAKGGDWVWLKKFPGDKHRDHSLPGHWMSLLLRRNVNLFLGFFYDCGVFAIVSEHCSRGSLEDLIRNEDMKLDWMFKSSLLIDLIKGMKYLHHRDVVHGRLKSRNCVVDGRFVLKVTDHGFNELLEAQKIPHDPPRPEGDRFWTAPELLRDPTLERKGTFRGDIYSISIIMQEVICRSAPYCMLDMPADGTAGERDCAPISSSSCLPTLLGPLTPNLQPLLAQP</sequence>
<keyword evidence="8" id="KW-0342">GTP-binding</keyword>
<evidence type="ECO:0000256" key="2">
    <source>
        <dbReference type="ARBA" id="ARBA00004138"/>
    </source>
</evidence>
<evidence type="ECO:0000313" key="15">
    <source>
        <dbReference type="Proteomes" id="UP000694404"/>
    </source>
</evidence>
<dbReference type="CDD" id="cd06371">
    <property type="entry name" value="PBP1_sensory_GC_DEF-like"/>
    <property type="match status" value="1"/>
</dbReference>
<accession>A0A8C0GVM1</accession>
<dbReference type="Ensembl" id="ENSCABT00000015300.1">
    <property type="protein sequence ID" value="ENSCABP00000013959.1"/>
    <property type="gene ID" value="ENSCABG00000010417.1"/>
</dbReference>
<keyword evidence="5" id="KW-0812">Transmembrane</keyword>
<keyword evidence="15" id="KW-1185">Reference proteome</keyword>
<dbReference type="InterPro" id="IPR028082">
    <property type="entry name" value="Peripla_BP_I"/>
</dbReference>
<dbReference type="GO" id="GO:0005524">
    <property type="term" value="F:ATP binding"/>
    <property type="evidence" value="ECO:0007669"/>
    <property type="project" value="InterPro"/>
</dbReference>
<comment type="catalytic activity">
    <reaction evidence="1">
        <text>GTP = 3',5'-cyclic GMP + diphosphate</text>
        <dbReference type="Rhea" id="RHEA:13665"/>
        <dbReference type="ChEBI" id="CHEBI:33019"/>
        <dbReference type="ChEBI" id="CHEBI:37565"/>
        <dbReference type="ChEBI" id="CHEBI:57746"/>
        <dbReference type="EC" id="4.6.1.2"/>
    </reaction>
</comment>
<reference evidence="14" key="1">
    <citation type="submission" date="2025-08" db="UniProtKB">
        <authorList>
            <consortium name="Ensembl"/>
        </authorList>
    </citation>
    <scope>IDENTIFICATION</scope>
</reference>
<evidence type="ECO:0000256" key="8">
    <source>
        <dbReference type="ARBA" id="ARBA00023134"/>
    </source>
</evidence>
<dbReference type="InterPro" id="IPR050401">
    <property type="entry name" value="Cyclic_nucleotide_synthase"/>
</dbReference>
<dbReference type="InterPro" id="IPR000719">
    <property type="entry name" value="Prot_kinase_dom"/>
</dbReference>
<evidence type="ECO:0000256" key="7">
    <source>
        <dbReference type="ARBA" id="ARBA00022989"/>
    </source>
</evidence>
<evidence type="ECO:0000256" key="12">
    <source>
        <dbReference type="SAM" id="MobiDB-lite"/>
    </source>
</evidence>
<dbReference type="InterPro" id="IPR011009">
    <property type="entry name" value="Kinase-like_dom_sf"/>
</dbReference>
<evidence type="ECO:0000256" key="6">
    <source>
        <dbReference type="ARBA" id="ARBA00022741"/>
    </source>
</evidence>
<dbReference type="EC" id="4.6.1.2" evidence="4"/>
<evidence type="ECO:0000256" key="4">
    <source>
        <dbReference type="ARBA" id="ARBA00012202"/>
    </source>
</evidence>
<feature type="domain" description="Protein kinase" evidence="13">
    <location>
        <begin position="520"/>
        <end position="791"/>
    </location>
</feature>
<dbReference type="GO" id="GO:0004672">
    <property type="term" value="F:protein kinase activity"/>
    <property type="evidence" value="ECO:0007669"/>
    <property type="project" value="InterPro"/>
</dbReference>
<dbReference type="FunFam" id="3.40.50.2300:FF:000114">
    <property type="entry name" value="Guanylate cyclase"/>
    <property type="match status" value="1"/>
</dbReference>
<keyword evidence="9" id="KW-0472">Membrane</keyword>
<dbReference type="GO" id="GO:0004016">
    <property type="term" value="F:adenylate cyclase activity"/>
    <property type="evidence" value="ECO:0007669"/>
    <property type="project" value="TreeGrafter"/>
</dbReference>
<feature type="region of interest" description="Disordered" evidence="12">
    <location>
        <begin position="1"/>
        <end position="25"/>
    </location>
</feature>
<dbReference type="GO" id="GO:0004383">
    <property type="term" value="F:guanylate cyclase activity"/>
    <property type="evidence" value="ECO:0007669"/>
    <property type="project" value="UniProtKB-EC"/>
</dbReference>
<dbReference type="PANTHER" id="PTHR11920:SF228">
    <property type="entry name" value="RETINAL GUANYLYL CYCLASE 1"/>
    <property type="match status" value="1"/>
</dbReference>
<evidence type="ECO:0000256" key="1">
    <source>
        <dbReference type="ARBA" id="ARBA00001436"/>
    </source>
</evidence>
<evidence type="ECO:0000256" key="10">
    <source>
        <dbReference type="ARBA" id="ARBA00023239"/>
    </source>
</evidence>
<dbReference type="Pfam" id="PF07714">
    <property type="entry name" value="PK_Tyr_Ser-Thr"/>
    <property type="match status" value="1"/>
</dbReference>
<keyword evidence="7" id="KW-1133">Transmembrane helix</keyword>
<dbReference type="GeneTree" id="ENSGT00940000161326"/>
<dbReference type="Gene3D" id="1.10.510.10">
    <property type="entry name" value="Transferase(Phosphotransferase) domain 1"/>
    <property type="match status" value="1"/>
</dbReference>
<dbReference type="InterPro" id="IPR001828">
    <property type="entry name" value="ANF_lig-bd_rcpt"/>
</dbReference>
<comment type="subcellular location">
    <subcellularLocation>
        <location evidence="2">Cell projection</location>
        <location evidence="2">Cilium</location>
    </subcellularLocation>
    <subcellularLocation>
        <location evidence="3">Membrane</location>
    </subcellularLocation>
</comment>
<dbReference type="Proteomes" id="UP000694404">
    <property type="component" value="Unplaced"/>
</dbReference>
<dbReference type="GO" id="GO:0005886">
    <property type="term" value="C:plasma membrane"/>
    <property type="evidence" value="ECO:0007669"/>
    <property type="project" value="TreeGrafter"/>
</dbReference>
<dbReference type="GO" id="GO:0005525">
    <property type="term" value="F:GTP binding"/>
    <property type="evidence" value="ECO:0007669"/>
    <property type="project" value="UniProtKB-KW"/>
</dbReference>
<dbReference type="SUPFAM" id="SSF53822">
    <property type="entry name" value="Periplasmic binding protein-like I"/>
    <property type="match status" value="1"/>
</dbReference>
<dbReference type="GO" id="GO:0001653">
    <property type="term" value="F:peptide receptor activity"/>
    <property type="evidence" value="ECO:0007669"/>
    <property type="project" value="TreeGrafter"/>
</dbReference>
<dbReference type="Pfam" id="PF01094">
    <property type="entry name" value="ANF_receptor"/>
    <property type="match status" value="1"/>
</dbReference>
<keyword evidence="11" id="KW-0141">cGMP biosynthesis</keyword>
<protein>
    <recommendedName>
        <fullName evidence="4">guanylate cyclase</fullName>
        <ecNumber evidence="4">4.6.1.2</ecNumber>
    </recommendedName>
</protein>
<dbReference type="OMA" id="CHIRRRI"/>
<reference evidence="14" key="2">
    <citation type="submission" date="2025-09" db="UniProtKB">
        <authorList>
            <consortium name="Ensembl"/>
        </authorList>
    </citation>
    <scope>IDENTIFICATION</scope>
</reference>
<dbReference type="PROSITE" id="PS50011">
    <property type="entry name" value="PROTEIN_KINASE_DOM"/>
    <property type="match status" value="1"/>
</dbReference>
<dbReference type="InterPro" id="IPR001245">
    <property type="entry name" value="Ser-Thr/Tyr_kinase_cat_dom"/>
</dbReference>
<dbReference type="SUPFAM" id="SSF56112">
    <property type="entry name" value="Protein kinase-like (PK-like)"/>
    <property type="match status" value="1"/>
</dbReference>